<evidence type="ECO:0000313" key="2">
    <source>
        <dbReference type="EMBL" id="CAD8760532.1"/>
    </source>
</evidence>
<feature type="compositionally biased region" description="Polar residues" evidence="1">
    <location>
        <begin position="256"/>
        <end position="270"/>
    </location>
</feature>
<evidence type="ECO:0000256" key="1">
    <source>
        <dbReference type="SAM" id="MobiDB-lite"/>
    </source>
</evidence>
<dbReference type="EMBL" id="HBFL01000790">
    <property type="protein sequence ID" value="CAD8760532.1"/>
    <property type="molecule type" value="Transcribed_RNA"/>
</dbReference>
<reference evidence="2" key="1">
    <citation type="submission" date="2021-01" db="EMBL/GenBank/DDBJ databases">
        <authorList>
            <person name="Corre E."/>
            <person name="Pelletier E."/>
            <person name="Niang G."/>
            <person name="Scheremetjew M."/>
            <person name="Finn R."/>
            <person name="Kale V."/>
            <person name="Holt S."/>
            <person name="Cochrane G."/>
            <person name="Meng A."/>
            <person name="Brown T."/>
            <person name="Cohen L."/>
        </authorList>
    </citation>
    <scope>NUCLEOTIDE SEQUENCE</scope>
    <source>
        <strain evidence="2">UNC1205</strain>
    </source>
</reference>
<sequence>MSAAAARGPLAFLLNSQTGQWVTISLGAMYAFPEQAKLVLGDLGSYATLAKQMSGFTVPTLDEKTVEKVQPQSIIIHQTLPSNEKNQVTTLLIKVVVGGTACWLGYVALTNALPDFMQEMLPVTRKFFAKTSKFLVSSIEQVKNVLEEQIGIVSKKQDDLSKKLDGTHESVQGLHRELGDARGDLDRLGASMSRQELTLNSSHKTMSYTSKGVTLLVRCVASMLPTNDRTVHDLAEYIKDGEDIKKHEDKQEQQRRIQNSAMKTPVSSMMSPAGRIAQHPQILIRESRADSDMDSLEDVHSVLGIKPGQSMLMT</sequence>
<organism evidence="2">
    <name type="scientific">Pseudo-nitzschia delicatissima</name>
    <dbReference type="NCBI Taxonomy" id="44447"/>
    <lineage>
        <taxon>Eukaryota</taxon>
        <taxon>Sar</taxon>
        <taxon>Stramenopiles</taxon>
        <taxon>Ochrophyta</taxon>
        <taxon>Bacillariophyta</taxon>
        <taxon>Bacillariophyceae</taxon>
        <taxon>Bacillariophycidae</taxon>
        <taxon>Bacillariales</taxon>
        <taxon>Bacillariaceae</taxon>
        <taxon>Pseudo-nitzschia</taxon>
    </lineage>
</organism>
<feature type="region of interest" description="Disordered" evidence="1">
    <location>
        <begin position="247"/>
        <end position="271"/>
    </location>
</feature>
<dbReference type="AlphaFoldDB" id="A0A7S0UHV9"/>
<protein>
    <submittedName>
        <fullName evidence="2">Uncharacterized protein</fullName>
    </submittedName>
</protein>
<gene>
    <name evidence="2" type="ORF">PDEL1432_LOCUS572</name>
</gene>
<name>A0A7S0UHV9_9STRA</name>
<proteinExistence type="predicted"/>
<accession>A0A7S0UHV9</accession>